<dbReference type="AlphaFoldDB" id="A0A163MEG6"/>
<dbReference type="EMBL" id="LT554349">
    <property type="protein sequence ID" value="SAM04099.1"/>
    <property type="molecule type" value="Genomic_DNA"/>
</dbReference>
<reference evidence="13" key="1">
    <citation type="submission" date="2016-04" db="EMBL/GenBank/DDBJ databases">
        <authorList>
            <person name="Evans L.H."/>
            <person name="Alamgir A."/>
            <person name="Owens N."/>
            <person name="Weber N.D."/>
            <person name="Virtaneva K."/>
            <person name="Barbian K."/>
            <person name="Babar A."/>
            <person name="Rosenke K."/>
        </authorList>
    </citation>
    <scope>NUCLEOTIDE SEQUENCE [LARGE SCALE GENOMIC DNA]</scope>
    <source>
        <strain evidence="13">CBS 101.48</strain>
    </source>
</reference>
<dbReference type="SUPFAM" id="SSF52743">
    <property type="entry name" value="Subtilisin-like"/>
    <property type="match status" value="1"/>
</dbReference>
<dbReference type="InterPro" id="IPR036852">
    <property type="entry name" value="Peptidase_S8/S53_dom_sf"/>
</dbReference>
<dbReference type="GO" id="GO:0016485">
    <property type="term" value="P:protein processing"/>
    <property type="evidence" value="ECO:0007669"/>
    <property type="project" value="TreeGrafter"/>
</dbReference>
<dbReference type="PROSITE" id="PS00137">
    <property type="entry name" value="SUBTILASE_HIS"/>
    <property type="match status" value="1"/>
</dbReference>
<gene>
    <name evidence="13" type="primary">ABSGL_09959.1 scaffold 11783</name>
</gene>
<keyword evidence="6" id="KW-0106">Calcium</keyword>
<dbReference type="OMA" id="LTLWGEM"/>
<feature type="compositionally biased region" description="Low complexity" evidence="9">
    <location>
        <begin position="723"/>
        <end position="745"/>
    </location>
</feature>
<evidence type="ECO:0000259" key="12">
    <source>
        <dbReference type="PROSITE" id="PS51829"/>
    </source>
</evidence>
<feature type="transmembrane region" description="Helical" evidence="10">
    <location>
        <begin position="789"/>
        <end position="809"/>
    </location>
</feature>
<evidence type="ECO:0000256" key="10">
    <source>
        <dbReference type="SAM" id="Phobius"/>
    </source>
</evidence>
<dbReference type="InterPro" id="IPR022398">
    <property type="entry name" value="Peptidase_S8_His-AS"/>
</dbReference>
<dbReference type="InParanoid" id="A0A163MEG6"/>
<evidence type="ECO:0000256" key="9">
    <source>
        <dbReference type="SAM" id="MobiDB-lite"/>
    </source>
</evidence>
<dbReference type="OrthoDB" id="300641at2759"/>
<sequence length="905" mass="99872">MPTLLRYPFSCHLLPLLLVVLLASLVAGSLYSREPQSRHYYTLYIPNGNAAAAQEVAHQLDARYEGPVGELQQYHEISTSKATTLYHSSFNKRSSESDDSLAHDAMVKRFQQLKQTIQPLEAAKRDNTGGIYQVDSLRPQIPRRRIVKRAPPSPIYSKHSRRKRQEDGGGDSEETDRNDDEEEEDSNNSDPVIENIQHEQYLNALSSQDYLQLPDGFESLKLALNVDDPGFDQQWHLVNQEQQGHDVNITGVWSQGITGKNVVVAILDDGLDMDNEDLTANFFAAGSYDFNDHTDLPKPRLSDDTHGTRCAGEIAAVKNGVCGVGMAYDAKVAENHIYSCSWGPPDYGEVAEAPQGIVLDAIKNGINNGRNGTGTIYVFASGNGGGNDDNCNFDGYTNSIYTITVGAIDRLGKHPYYSERCSAQLVVTYSSGSGGNIYTTDIGQNKCTDRHGGTSAAAPLAAGVFALVLSVRPDLTWRDMQYLCVQTAVPLSLDDDDWSRLPSGRMYNHKFGYGKLDAYAIVEAAKTFENVGPQTYLQLSSPRNKRPIPSRSADIKALTDSVTITQAMVDAAGLARIEHVTATVYIEHERRGDLEVLLSSPQNVTSQLGAPRKYDVSESGLIDWTFMTVKHWDEDPVGEWTLQVIDWKNPQFTGSFTNWTLTLWGEMEEEVDGEIIHVATPAETIPPAPSHTPQEPSSQTTPLPPALSNTDPSTHVATQSSVSSMTGHSTTPSTTTSSTDPSTSPANDDTYEPNSSIDDDDDVSQQQERPDYTSYTDDATRTRKDSSTLAYYFYVVLLGMVVAGLSWMIRRRIKGPGSAKDITAYTNLSQQPYRRHDSFVYEFDMLNQGRRLPRLSEEDDDDNDDDNKDDKQGDITVVDVLRSTTDSSSLKRQPSSSPPDYGKGK</sequence>
<feature type="compositionally biased region" description="Acidic residues" evidence="9">
    <location>
        <begin position="168"/>
        <end position="187"/>
    </location>
</feature>
<dbReference type="Pfam" id="PF01483">
    <property type="entry name" value="P_proprotein"/>
    <property type="match status" value="1"/>
</dbReference>
<feature type="region of interest" description="Disordered" evidence="9">
    <location>
        <begin position="683"/>
        <end position="781"/>
    </location>
</feature>
<dbReference type="PROSITE" id="PS51892">
    <property type="entry name" value="SUBTILASE"/>
    <property type="match status" value="1"/>
</dbReference>
<dbReference type="STRING" id="4829.A0A163MEG6"/>
<feature type="active site" description="Charge relay system" evidence="7 8">
    <location>
        <position position="306"/>
    </location>
</feature>
<evidence type="ECO:0000313" key="14">
    <source>
        <dbReference type="Proteomes" id="UP000078561"/>
    </source>
</evidence>
<dbReference type="PANTHER" id="PTHR42884:SF14">
    <property type="entry name" value="NEUROENDOCRINE CONVERTASE 1"/>
    <property type="match status" value="1"/>
</dbReference>
<evidence type="ECO:0000256" key="11">
    <source>
        <dbReference type="SAM" id="SignalP"/>
    </source>
</evidence>
<evidence type="ECO:0000256" key="1">
    <source>
        <dbReference type="ARBA" id="ARBA00005325"/>
    </source>
</evidence>
<keyword evidence="10" id="KW-0472">Membrane</keyword>
<proteinExistence type="inferred from homology"/>
<keyword evidence="3 11" id="KW-0732">Signal</keyword>
<feature type="compositionally biased region" description="Low complexity" evidence="9">
    <location>
        <begin position="887"/>
        <end position="899"/>
    </location>
</feature>
<feature type="region of interest" description="Disordered" evidence="9">
    <location>
        <begin position="851"/>
        <end position="905"/>
    </location>
</feature>
<dbReference type="GO" id="GO:0000139">
    <property type="term" value="C:Golgi membrane"/>
    <property type="evidence" value="ECO:0007669"/>
    <property type="project" value="TreeGrafter"/>
</dbReference>
<keyword evidence="5 8" id="KW-0720">Serine protease</keyword>
<dbReference type="Gene3D" id="3.40.50.200">
    <property type="entry name" value="Peptidase S8/S53 domain"/>
    <property type="match status" value="2"/>
</dbReference>
<evidence type="ECO:0000256" key="4">
    <source>
        <dbReference type="ARBA" id="ARBA00022801"/>
    </source>
</evidence>
<feature type="region of interest" description="Disordered" evidence="9">
    <location>
        <begin position="142"/>
        <end position="191"/>
    </location>
</feature>
<evidence type="ECO:0000256" key="6">
    <source>
        <dbReference type="ARBA" id="ARBA00022837"/>
    </source>
</evidence>
<dbReference type="PROSITE" id="PS00136">
    <property type="entry name" value="SUBTILASE_ASP"/>
    <property type="match status" value="1"/>
</dbReference>
<keyword evidence="10" id="KW-0812">Transmembrane</keyword>
<dbReference type="GO" id="GO:0005802">
    <property type="term" value="C:trans-Golgi network"/>
    <property type="evidence" value="ECO:0007669"/>
    <property type="project" value="TreeGrafter"/>
</dbReference>
<dbReference type="GO" id="GO:0004252">
    <property type="term" value="F:serine-type endopeptidase activity"/>
    <property type="evidence" value="ECO:0007669"/>
    <property type="project" value="UniProtKB-UniRule"/>
</dbReference>
<dbReference type="PANTHER" id="PTHR42884">
    <property type="entry name" value="PROPROTEIN CONVERTASE SUBTILISIN/KEXIN-RELATED"/>
    <property type="match status" value="1"/>
</dbReference>
<comment type="similarity">
    <text evidence="1">Belongs to the peptidase S8 family. Furin subfamily.</text>
</comment>
<dbReference type="CDD" id="cd04059">
    <property type="entry name" value="Peptidases_S8_Protein_convertases_Kexins_Furin-like"/>
    <property type="match status" value="1"/>
</dbReference>
<keyword evidence="10" id="KW-1133">Transmembrane helix</keyword>
<dbReference type="InterPro" id="IPR015500">
    <property type="entry name" value="Peptidase_S8_subtilisin-rel"/>
</dbReference>
<dbReference type="InterPro" id="IPR023828">
    <property type="entry name" value="Peptidase_S8_Ser-AS"/>
</dbReference>
<organism evidence="13">
    <name type="scientific">Absidia glauca</name>
    <name type="common">Pin mould</name>
    <dbReference type="NCBI Taxonomy" id="4829"/>
    <lineage>
        <taxon>Eukaryota</taxon>
        <taxon>Fungi</taxon>
        <taxon>Fungi incertae sedis</taxon>
        <taxon>Mucoromycota</taxon>
        <taxon>Mucoromycotina</taxon>
        <taxon>Mucoromycetes</taxon>
        <taxon>Mucorales</taxon>
        <taxon>Cunninghamellaceae</taxon>
        <taxon>Absidia</taxon>
    </lineage>
</organism>
<dbReference type="FunFam" id="2.60.120.260:FF:000026">
    <property type="entry name" value="proprotein convertase subtilisin/kexin type 7"/>
    <property type="match status" value="1"/>
</dbReference>
<evidence type="ECO:0000256" key="5">
    <source>
        <dbReference type="ARBA" id="ARBA00022825"/>
    </source>
</evidence>
<evidence type="ECO:0000256" key="7">
    <source>
        <dbReference type="PIRSR" id="PIRSR615500-1"/>
    </source>
</evidence>
<evidence type="ECO:0000313" key="13">
    <source>
        <dbReference type="EMBL" id="SAM04099.1"/>
    </source>
</evidence>
<dbReference type="FunCoup" id="A0A163MEG6">
    <property type="interactions" value="73"/>
</dbReference>
<feature type="chain" id="PRO_5007844235" description="P/Homo B domain-containing protein" evidence="11">
    <location>
        <begin position="29"/>
        <end position="905"/>
    </location>
</feature>
<dbReference type="Gene3D" id="2.60.120.260">
    <property type="entry name" value="Galactose-binding domain-like"/>
    <property type="match status" value="1"/>
</dbReference>
<protein>
    <recommendedName>
        <fullName evidence="12">P/Homo B domain-containing protein</fullName>
    </recommendedName>
</protein>
<dbReference type="Pfam" id="PF00082">
    <property type="entry name" value="Peptidase_S8"/>
    <property type="match status" value="2"/>
</dbReference>
<accession>A0A163MEG6</accession>
<dbReference type="InterPro" id="IPR002884">
    <property type="entry name" value="P_dom"/>
</dbReference>
<dbReference type="InterPro" id="IPR034182">
    <property type="entry name" value="Kexin/furin"/>
</dbReference>
<feature type="active site" description="Charge relay system" evidence="7 8">
    <location>
        <position position="455"/>
    </location>
</feature>
<keyword evidence="4 8" id="KW-0378">Hydrolase</keyword>
<keyword evidence="14" id="KW-1185">Reference proteome</keyword>
<keyword evidence="2 8" id="KW-0645">Protease</keyword>
<evidence type="ECO:0000256" key="2">
    <source>
        <dbReference type="ARBA" id="ARBA00022670"/>
    </source>
</evidence>
<dbReference type="PROSITE" id="PS00138">
    <property type="entry name" value="SUBTILASE_SER"/>
    <property type="match status" value="1"/>
</dbReference>
<name>A0A163MEG6_ABSGL</name>
<feature type="compositionally biased region" description="Polar residues" evidence="9">
    <location>
        <begin position="691"/>
        <end position="722"/>
    </location>
</feature>
<dbReference type="InterPro" id="IPR008979">
    <property type="entry name" value="Galactose-bd-like_sf"/>
</dbReference>
<dbReference type="Proteomes" id="UP000078561">
    <property type="component" value="Unassembled WGS sequence"/>
</dbReference>
<feature type="active site" description="Charge relay system" evidence="7 8">
    <location>
        <position position="268"/>
    </location>
</feature>
<dbReference type="PROSITE" id="PS51829">
    <property type="entry name" value="P_HOMO_B"/>
    <property type="match status" value="1"/>
</dbReference>
<dbReference type="InterPro" id="IPR000209">
    <property type="entry name" value="Peptidase_S8/S53_dom"/>
</dbReference>
<feature type="compositionally biased region" description="Acidic residues" evidence="9">
    <location>
        <begin position="857"/>
        <end position="867"/>
    </location>
</feature>
<dbReference type="PRINTS" id="PR00723">
    <property type="entry name" value="SUBTILISIN"/>
</dbReference>
<dbReference type="SUPFAM" id="SSF49785">
    <property type="entry name" value="Galactose-binding domain-like"/>
    <property type="match status" value="1"/>
</dbReference>
<feature type="domain" description="P/Homo B" evidence="12">
    <location>
        <begin position="531"/>
        <end position="669"/>
    </location>
</feature>
<dbReference type="InterPro" id="IPR023827">
    <property type="entry name" value="Peptidase_S8_Asp-AS"/>
</dbReference>
<evidence type="ECO:0000256" key="3">
    <source>
        <dbReference type="ARBA" id="ARBA00022729"/>
    </source>
</evidence>
<evidence type="ECO:0000256" key="8">
    <source>
        <dbReference type="PROSITE-ProRule" id="PRU01240"/>
    </source>
</evidence>
<feature type="signal peptide" evidence="11">
    <location>
        <begin position="1"/>
        <end position="28"/>
    </location>
</feature>